<dbReference type="GO" id="GO:0016301">
    <property type="term" value="F:kinase activity"/>
    <property type="evidence" value="ECO:0007669"/>
    <property type="project" value="UniProtKB-KW"/>
</dbReference>
<feature type="transmembrane region" description="Helical" evidence="10">
    <location>
        <begin position="15"/>
        <end position="33"/>
    </location>
</feature>
<dbReference type="Pfam" id="PF02518">
    <property type="entry name" value="HATPase_c"/>
    <property type="match status" value="1"/>
</dbReference>
<dbReference type="EC" id="2.7.13.3" evidence="2"/>
<feature type="domain" description="Histidine kinase/HSP90-like ATPase" evidence="11">
    <location>
        <begin position="319"/>
        <end position="404"/>
    </location>
</feature>
<evidence type="ECO:0000256" key="7">
    <source>
        <dbReference type="ARBA" id="ARBA00022840"/>
    </source>
</evidence>
<keyword evidence="6 13" id="KW-0418">Kinase</keyword>
<dbReference type="InterPro" id="IPR036890">
    <property type="entry name" value="HATPase_C_sf"/>
</dbReference>
<evidence type="ECO:0000256" key="8">
    <source>
        <dbReference type="ARBA" id="ARBA00023012"/>
    </source>
</evidence>
<keyword evidence="14" id="KW-1185">Reference proteome</keyword>
<accession>A0ABU2L8M6</accession>
<evidence type="ECO:0000313" key="13">
    <source>
        <dbReference type="EMBL" id="MDT0307914.1"/>
    </source>
</evidence>
<keyword evidence="5" id="KW-0547">Nucleotide-binding</keyword>
<evidence type="ECO:0000256" key="1">
    <source>
        <dbReference type="ARBA" id="ARBA00000085"/>
    </source>
</evidence>
<keyword evidence="4" id="KW-0808">Transferase</keyword>
<dbReference type="Pfam" id="PF07730">
    <property type="entry name" value="HisKA_3"/>
    <property type="match status" value="1"/>
</dbReference>
<feature type="transmembrane region" description="Helical" evidence="10">
    <location>
        <begin position="79"/>
        <end position="96"/>
    </location>
</feature>
<comment type="caution">
    <text evidence="13">The sequence shown here is derived from an EMBL/GenBank/DDBJ whole genome shotgun (WGS) entry which is preliminary data.</text>
</comment>
<evidence type="ECO:0000256" key="6">
    <source>
        <dbReference type="ARBA" id="ARBA00022777"/>
    </source>
</evidence>
<proteinExistence type="predicted"/>
<gene>
    <name evidence="13" type="ORF">RM780_13205</name>
</gene>
<keyword evidence="3" id="KW-0597">Phosphoprotein</keyword>
<evidence type="ECO:0000256" key="4">
    <source>
        <dbReference type="ARBA" id="ARBA00022679"/>
    </source>
</evidence>
<evidence type="ECO:0000256" key="9">
    <source>
        <dbReference type="SAM" id="MobiDB-lite"/>
    </source>
</evidence>
<keyword evidence="7" id="KW-0067">ATP-binding</keyword>
<evidence type="ECO:0000256" key="10">
    <source>
        <dbReference type="SAM" id="Phobius"/>
    </source>
</evidence>
<dbReference type="Gene3D" id="3.30.565.10">
    <property type="entry name" value="Histidine kinase-like ATPase, C-terminal domain"/>
    <property type="match status" value="1"/>
</dbReference>
<organism evidence="13 14">
    <name type="scientific">Streptomyces boetiae</name>
    <dbReference type="NCBI Taxonomy" id="3075541"/>
    <lineage>
        <taxon>Bacteria</taxon>
        <taxon>Bacillati</taxon>
        <taxon>Actinomycetota</taxon>
        <taxon>Actinomycetes</taxon>
        <taxon>Kitasatosporales</taxon>
        <taxon>Streptomycetaceae</taxon>
        <taxon>Streptomyces</taxon>
    </lineage>
</organism>
<comment type="catalytic activity">
    <reaction evidence="1">
        <text>ATP + protein L-histidine = ADP + protein N-phospho-L-histidine.</text>
        <dbReference type="EC" id="2.7.13.3"/>
    </reaction>
</comment>
<keyword evidence="10" id="KW-1133">Transmembrane helix</keyword>
<feature type="domain" description="Signal transduction histidine kinase subgroup 3 dimerisation and phosphoacceptor" evidence="12">
    <location>
        <begin position="194"/>
        <end position="259"/>
    </location>
</feature>
<evidence type="ECO:0000259" key="12">
    <source>
        <dbReference type="Pfam" id="PF07730"/>
    </source>
</evidence>
<evidence type="ECO:0000313" key="14">
    <source>
        <dbReference type="Proteomes" id="UP001183388"/>
    </source>
</evidence>
<dbReference type="EMBL" id="JAVREN010000016">
    <property type="protein sequence ID" value="MDT0307914.1"/>
    <property type="molecule type" value="Genomic_DNA"/>
</dbReference>
<keyword evidence="10" id="KW-0472">Membrane</keyword>
<evidence type="ECO:0000256" key="2">
    <source>
        <dbReference type="ARBA" id="ARBA00012438"/>
    </source>
</evidence>
<dbReference type="Gene3D" id="1.20.5.1930">
    <property type="match status" value="1"/>
</dbReference>
<dbReference type="RefSeq" id="WP_311630868.1">
    <property type="nucleotide sequence ID" value="NZ_JAVREN010000016.1"/>
</dbReference>
<evidence type="ECO:0000256" key="5">
    <source>
        <dbReference type="ARBA" id="ARBA00022741"/>
    </source>
</evidence>
<dbReference type="Proteomes" id="UP001183388">
    <property type="component" value="Unassembled WGS sequence"/>
</dbReference>
<name>A0ABU2L8M6_9ACTN</name>
<evidence type="ECO:0000259" key="11">
    <source>
        <dbReference type="Pfam" id="PF02518"/>
    </source>
</evidence>
<keyword evidence="8" id="KW-0902">Two-component regulatory system</keyword>
<feature type="transmembrane region" description="Helical" evidence="10">
    <location>
        <begin position="126"/>
        <end position="142"/>
    </location>
</feature>
<dbReference type="InterPro" id="IPR003594">
    <property type="entry name" value="HATPase_dom"/>
</dbReference>
<reference evidence="14" key="1">
    <citation type="submission" date="2023-07" db="EMBL/GenBank/DDBJ databases">
        <title>30 novel species of actinomycetes from the DSMZ collection.</title>
        <authorList>
            <person name="Nouioui I."/>
        </authorList>
    </citation>
    <scope>NUCLEOTIDE SEQUENCE [LARGE SCALE GENOMIC DNA]</scope>
    <source>
        <strain evidence="14">DSM 44917</strain>
    </source>
</reference>
<dbReference type="InterPro" id="IPR050482">
    <property type="entry name" value="Sensor_HK_TwoCompSys"/>
</dbReference>
<feature type="transmembrane region" description="Helical" evidence="10">
    <location>
        <begin position="148"/>
        <end position="168"/>
    </location>
</feature>
<protein>
    <recommendedName>
        <fullName evidence="2">histidine kinase</fullName>
        <ecNumber evidence="2">2.7.13.3</ecNumber>
    </recommendedName>
</protein>
<dbReference type="SUPFAM" id="SSF55874">
    <property type="entry name" value="ATPase domain of HSP90 chaperone/DNA topoisomerase II/histidine kinase"/>
    <property type="match status" value="1"/>
</dbReference>
<sequence length="409" mass="42900">MSVSPPPPLLRRVSPGAWTALAWLGGTTLTFLARVRLPGEQMPADFPAEYLYRWDGLTILTLATGLALGGSRLLRRRPLTGLGLVLLGSAVASTTLSVAEIPLLQFVAADVAVGFIAAGRPRRTGAAALLMALGTLAGYLAARLLMGWTVGTSTELTVALTAVVAWFMGNATHEARAHAEEVRARAAEQAVSEERLRMARELHDVVAHTMGIVALQAGAARRVIDTQPERARQALGEVEAASRETLSGLRRMLGALRRAQPQPQPHPHAHAHAPAPGEDMPGLADVERLAAATTAAGVRVEVRWEGERRPLPPEIDLSAFRIIQESVTNVVRHAGTGSCAVTVACREEELTIEVVDGGRGPGGAPDTGYGLVGMRERVALLRGEFSAGPGPGGGFRVAARLPVPAGAGA</sequence>
<dbReference type="CDD" id="cd16917">
    <property type="entry name" value="HATPase_UhpB-NarQ-NarX-like"/>
    <property type="match status" value="1"/>
</dbReference>
<evidence type="ECO:0000256" key="3">
    <source>
        <dbReference type="ARBA" id="ARBA00022553"/>
    </source>
</evidence>
<feature type="region of interest" description="Disordered" evidence="9">
    <location>
        <begin position="258"/>
        <end position="281"/>
    </location>
</feature>
<dbReference type="PANTHER" id="PTHR24421:SF10">
    <property type="entry name" value="NITRATE_NITRITE SENSOR PROTEIN NARQ"/>
    <property type="match status" value="1"/>
</dbReference>
<keyword evidence="10" id="KW-0812">Transmembrane</keyword>
<dbReference type="PANTHER" id="PTHR24421">
    <property type="entry name" value="NITRATE/NITRITE SENSOR PROTEIN NARX-RELATED"/>
    <property type="match status" value="1"/>
</dbReference>
<dbReference type="InterPro" id="IPR011712">
    <property type="entry name" value="Sig_transdc_His_kin_sub3_dim/P"/>
</dbReference>